<reference evidence="4" key="1">
    <citation type="journal article" date="2019" name="Int. J. Syst. Evol. Microbiol.">
        <title>The Global Catalogue of Microorganisms (GCM) 10K type strain sequencing project: providing services to taxonomists for standard genome sequencing and annotation.</title>
        <authorList>
            <consortium name="The Broad Institute Genomics Platform"/>
            <consortium name="The Broad Institute Genome Sequencing Center for Infectious Disease"/>
            <person name="Wu L."/>
            <person name="Ma J."/>
        </authorList>
    </citation>
    <scope>NUCLEOTIDE SEQUENCE [LARGE SCALE GENOMIC DNA]</scope>
    <source>
        <strain evidence="4">CCUG 63682</strain>
    </source>
</reference>
<evidence type="ECO:0000259" key="2">
    <source>
        <dbReference type="Pfam" id="PF18962"/>
    </source>
</evidence>
<evidence type="ECO:0000256" key="1">
    <source>
        <dbReference type="ARBA" id="ARBA00022729"/>
    </source>
</evidence>
<dbReference type="EMBL" id="JBHSGP010000008">
    <property type="protein sequence ID" value="MFC4721572.1"/>
    <property type="molecule type" value="Genomic_DNA"/>
</dbReference>
<feature type="domain" description="Secretion system C-terminal sorting" evidence="2">
    <location>
        <begin position="34"/>
        <end position="86"/>
    </location>
</feature>
<dbReference type="Proteomes" id="UP001595953">
    <property type="component" value="Unassembled WGS sequence"/>
</dbReference>
<evidence type="ECO:0000313" key="3">
    <source>
        <dbReference type="EMBL" id="MFC4721572.1"/>
    </source>
</evidence>
<comment type="caution">
    <text evidence="3">The sequence shown here is derived from an EMBL/GenBank/DDBJ whole genome shotgun (WGS) entry which is preliminary data.</text>
</comment>
<proteinExistence type="predicted"/>
<dbReference type="Pfam" id="PF18962">
    <property type="entry name" value="Por_Secre_tail"/>
    <property type="match status" value="1"/>
</dbReference>
<sequence length="87" mass="9657">MTDNTLGNDDLSLNKLKIVALHKSIALYNLPDATDFTLYTITGQKIKEGSTNQDTYVIENETLPTGIYVLEIKDTNSNAVLKKKLVL</sequence>
<accession>A0ABV9N027</accession>
<protein>
    <submittedName>
        <fullName evidence="3">T9SS type A sorting domain-containing protein</fullName>
    </submittedName>
</protein>
<dbReference type="NCBIfam" id="TIGR04183">
    <property type="entry name" value="Por_Secre_tail"/>
    <property type="match status" value="1"/>
</dbReference>
<dbReference type="InterPro" id="IPR026444">
    <property type="entry name" value="Secre_tail"/>
</dbReference>
<evidence type="ECO:0000313" key="4">
    <source>
        <dbReference type="Proteomes" id="UP001595953"/>
    </source>
</evidence>
<dbReference type="RefSeq" id="WP_387961350.1">
    <property type="nucleotide sequence ID" value="NZ_JBHSGP010000008.1"/>
</dbReference>
<organism evidence="3 4">
    <name type="scientific">Geojedonia litorea</name>
    <dbReference type="NCBI Taxonomy" id="1268269"/>
    <lineage>
        <taxon>Bacteria</taxon>
        <taxon>Pseudomonadati</taxon>
        <taxon>Bacteroidota</taxon>
        <taxon>Flavobacteriia</taxon>
        <taxon>Flavobacteriales</taxon>
        <taxon>Flavobacteriaceae</taxon>
        <taxon>Geojedonia</taxon>
    </lineage>
</organism>
<gene>
    <name evidence="3" type="ORF">ACFO5O_04530</name>
</gene>
<name>A0ABV9N027_9FLAO</name>
<keyword evidence="1" id="KW-0732">Signal</keyword>
<keyword evidence="4" id="KW-1185">Reference proteome</keyword>